<feature type="domain" description="DUF4114" evidence="1">
    <location>
        <begin position="13"/>
        <end position="101"/>
    </location>
</feature>
<sequence length="273" mass="30755">MLQGDQLTYQIPLQAGQSLGFYVVPNGWGWLGEYGKVPYDGLWRQPFYSLSALNPKRSKAERYHNVVFVDEENEFLVIGFEDTLYSSGDKDFNDLLFSVNVTPFAALDGIDDASDSQYIPLTASENSQQGESTTTYYPTASTYATLAFEDHWPYVGDFDYNDVVVRYQMTLQKTPSNELKSLELDATIQSLGADYHNALAWRIPNLGSDNIETVTLTLNNTPVSHNIVQMDGEDALFILSEDLHQDVNTSCGFFRSKRNCQIPSNGEVTWFNL</sequence>
<gene>
    <name evidence="3" type="ORF">PG915_12245</name>
</gene>
<dbReference type="RefSeq" id="WP_353496772.1">
    <property type="nucleotide sequence ID" value="NZ_CP115920.1"/>
</dbReference>
<dbReference type="NCBIfam" id="TIGR04456">
    <property type="entry name" value="LruC_dom"/>
    <property type="match status" value="1"/>
</dbReference>
<dbReference type="KEGG" id="vck:PG915_12245"/>
<dbReference type="InterPro" id="IPR025193">
    <property type="entry name" value="DUF4114"/>
</dbReference>
<dbReference type="InterPro" id="IPR031025">
    <property type="entry name" value="LruC_dom"/>
</dbReference>
<organism evidence="3">
    <name type="scientific">Vibrio chaetopteri</name>
    <dbReference type="NCBI Taxonomy" id="3016528"/>
    <lineage>
        <taxon>Bacteria</taxon>
        <taxon>Pseudomonadati</taxon>
        <taxon>Pseudomonadota</taxon>
        <taxon>Gammaproteobacteria</taxon>
        <taxon>Vibrionales</taxon>
        <taxon>Vibrionaceae</taxon>
        <taxon>Vibrio</taxon>
    </lineage>
</organism>
<dbReference type="InterPro" id="IPR032295">
    <property type="entry name" value="DUF4842"/>
</dbReference>
<accession>A0AAU8BII3</accession>
<feature type="domain" description="DUF4842" evidence="2">
    <location>
        <begin position="177"/>
        <end position="261"/>
    </location>
</feature>
<protein>
    <submittedName>
        <fullName evidence="3">LruC domain-containing protein</fullName>
    </submittedName>
</protein>
<evidence type="ECO:0000259" key="1">
    <source>
        <dbReference type="Pfam" id="PF13448"/>
    </source>
</evidence>
<name>A0AAU8BII3_9VIBR</name>
<evidence type="ECO:0000313" key="3">
    <source>
        <dbReference type="EMBL" id="XCD15350.1"/>
    </source>
</evidence>
<evidence type="ECO:0000259" key="2">
    <source>
        <dbReference type="Pfam" id="PF16130"/>
    </source>
</evidence>
<dbReference type="AlphaFoldDB" id="A0AAU8BII3"/>
<dbReference type="EMBL" id="CP115920">
    <property type="protein sequence ID" value="XCD15350.1"/>
    <property type="molecule type" value="Genomic_DNA"/>
</dbReference>
<dbReference type="Pfam" id="PF16130">
    <property type="entry name" value="DUF4842"/>
    <property type="match status" value="1"/>
</dbReference>
<dbReference type="Pfam" id="PF13448">
    <property type="entry name" value="DUF4114"/>
    <property type="match status" value="1"/>
</dbReference>
<reference evidence="3" key="1">
    <citation type="submission" date="2023-01" db="EMBL/GenBank/DDBJ databases">
        <title>Vibrio sp. CB1-14 genome sequencing.</title>
        <authorList>
            <person name="Otstavnykh N."/>
            <person name="Isaeva M."/>
            <person name="Meleshko D."/>
        </authorList>
    </citation>
    <scope>NUCLEOTIDE SEQUENCE</scope>
    <source>
        <strain evidence="3">CB1-14</strain>
    </source>
</reference>
<proteinExistence type="predicted"/>